<proteinExistence type="predicted"/>
<dbReference type="PROSITE" id="PS00012">
    <property type="entry name" value="PHOSPHOPANTETHEINE"/>
    <property type="match status" value="1"/>
</dbReference>
<dbReference type="InterPro" id="IPR009081">
    <property type="entry name" value="PP-bd_ACP"/>
</dbReference>
<dbReference type="GO" id="GO:0031177">
    <property type="term" value="F:phosphopantetheine binding"/>
    <property type="evidence" value="ECO:0007669"/>
    <property type="project" value="InterPro"/>
</dbReference>
<dbReference type="InterPro" id="IPR006162">
    <property type="entry name" value="Ppantetheine_attach_site"/>
</dbReference>
<gene>
    <name evidence="4" type="ORF">FQU76_32115</name>
</gene>
<keyword evidence="1" id="KW-0596">Phosphopantetheine</keyword>
<name>A0A5B8IP78_9ACTN</name>
<dbReference type="Gene3D" id="1.10.1200.10">
    <property type="entry name" value="ACP-like"/>
    <property type="match status" value="1"/>
</dbReference>
<dbReference type="SUPFAM" id="SSF47336">
    <property type="entry name" value="ACP-like"/>
    <property type="match status" value="1"/>
</dbReference>
<evidence type="ECO:0000313" key="4">
    <source>
        <dbReference type="EMBL" id="QDY80392.1"/>
    </source>
</evidence>
<dbReference type="Pfam" id="PF00550">
    <property type="entry name" value="PP-binding"/>
    <property type="match status" value="1"/>
</dbReference>
<dbReference type="AlphaFoldDB" id="A0A5B8IP78"/>
<feature type="domain" description="Carrier" evidence="3">
    <location>
        <begin position="5"/>
        <end position="80"/>
    </location>
</feature>
<sequence length="80" mass="8588">MSMDSTTLDCVVRIVAAVAERTADDIRPEQRLFEDLGLDSLQITEITQKLENALGRPIDDDLLNADGATVARCAEIAAAA</sequence>
<protein>
    <submittedName>
        <fullName evidence="4">Acyl carrier protein</fullName>
    </submittedName>
</protein>
<evidence type="ECO:0000256" key="1">
    <source>
        <dbReference type="ARBA" id="ARBA00022450"/>
    </source>
</evidence>
<dbReference type="RefSeq" id="WP_146483786.1">
    <property type="nucleotide sequence ID" value="NZ_CP042266.1"/>
</dbReference>
<evidence type="ECO:0000256" key="2">
    <source>
        <dbReference type="ARBA" id="ARBA00022553"/>
    </source>
</evidence>
<keyword evidence="2" id="KW-0597">Phosphoprotein</keyword>
<evidence type="ECO:0000313" key="5">
    <source>
        <dbReference type="Proteomes" id="UP000320580"/>
    </source>
</evidence>
<dbReference type="InterPro" id="IPR036736">
    <property type="entry name" value="ACP-like_sf"/>
</dbReference>
<reference evidence="4 5" key="1">
    <citation type="submission" date="2019-07" db="EMBL/GenBank/DDBJ databases">
        <authorList>
            <person name="Zhu P."/>
        </authorList>
    </citation>
    <scope>NUCLEOTIDE SEQUENCE [LARGE SCALE GENOMIC DNA]</scope>
    <source>
        <strain evidence="4 5">SSL-25</strain>
    </source>
</reference>
<evidence type="ECO:0000259" key="3">
    <source>
        <dbReference type="PROSITE" id="PS50075"/>
    </source>
</evidence>
<dbReference type="SMART" id="SM00823">
    <property type="entry name" value="PKS_PP"/>
    <property type="match status" value="1"/>
</dbReference>
<dbReference type="PROSITE" id="PS50075">
    <property type="entry name" value="CARRIER"/>
    <property type="match status" value="1"/>
</dbReference>
<dbReference type="InterPro" id="IPR020806">
    <property type="entry name" value="PKS_PP-bd"/>
</dbReference>
<keyword evidence="5" id="KW-1185">Reference proteome</keyword>
<dbReference type="Proteomes" id="UP000320580">
    <property type="component" value="Chromosome"/>
</dbReference>
<dbReference type="GO" id="GO:0017000">
    <property type="term" value="P:antibiotic biosynthetic process"/>
    <property type="evidence" value="ECO:0007669"/>
    <property type="project" value="UniProtKB-ARBA"/>
</dbReference>
<organism evidence="4 5">
    <name type="scientific">Streptomyces qinzhouensis</name>
    <dbReference type="NCBI Taxonomy" id="2599401"/>
    <lineage>
        <taxon>Bacteria</taxon>
        <taxon>Bacillati</taxon>
        <taxon>Actinomycetota</taxon>
        <taxon>Actinomycetes</taxon>
        <taxon>Kitasatosporales</taxon>
        <taxon>Streptomycetaceae</taxon>
        <taxon>Streptomyces</taxon>
    </lineage>
</organism>
<dbReference type="EMBL" id="CP042266">
    <property type="protein sequence ID" value="QDY80392.1"/>
    <property type="molecule type" value="Genomic_DNA"/>
</dbReference>
<dbReference type="OrthoDB" id="4293513at2"/>
<dbReference type="KEGG" id="sqz:FQU76_32115"/>
<accession>A0A5B8IP78</accession>